<reference evidence="1 2" key="1">
    <citation type="journal article" date="2023" name="Nucleic Acids Res.">
        <title>The hologenome of Daphnia magna reveals possible DNA methylation and microbiome-mediated evolution of the host genome.</title>
        <authorList>
            <person name="Chaturvedi A."/>
            <person name="Li X."/>
            <person name="Dhandapani V."/>
            <person name="Marshall H."/>
            <person name="Kissane S."/>
            <person name="Cuenca-Cambronero M."/>
            <person name="Asole G."/>
            <person name="Calvet F."/>
            <person name="Ruiz-Romero M."/>
            <person name="Marangio P."/>
            <person name="Guigo R."/>
            <person name="Rago D."/>
            <person name="Mirbahai L."/>
            <person name="Eastwood N."/>
            <person name="Colbourne J.K."/>
            <person name="Zhou J."/>
            <person name="Mallon E."/>
            <person name="Orsini L."/>
        </authorList>
    </citation>
    <scope>NUCLEOTIDE SEQUENCE [LARGE SCALE GENOMIC DNA]</scope>
    <source>
        <strain evidence="1">LRV0_1</strain>
    </source>
</reference>
<name>A0ABQ9Z3X9_9CRUS</name>
<evidence type="ECO:0000313" key="2">
    <source>
        <dbReference type="Proteomes" id="UP001234178"/>
    </source>
</evidence>
<comment type="caution">
    <text evidence="1">The sequence shown here is derived from an EMBL/GenBank/DDBJ whole genome shotgun (WGS) entry which is preliminary data.</text>
</comment>
<keyword evidence="2" id="KW-1185">Reference proteome</keyword>
<evidence type="ECO:0000313" key="1">
    <source>
        <dbReference type="EMBL" id="KAK4007150.1"/>
    </source>
</evidence>
<dbReference type="Proteomes" id="UP001234178">
    <property type="component" value="Unassembled WGS sequence"/>
</dbReference>
<accession>A0ABQ9Z3X9</accession>
<proteinExistence type="predicted"/>
<organism evidence="1 2">
    <name type="scientific">Daphnia magna</name>
    <dbReference type="NCBI Taxonomy" id="35525"/>
    <lineage>
        <taxon>Eukaryota</taxon>
        <taxon>Metazoa</taxon>
        <taxon>Ecdysozoa</taxon>
        <taxon>Arthropoda</taxon>
        <taxon>Crustacea</taxon>
        <taxon>Branchiopoda</taxon>
        <taxon>Diplostraca</taxon>
        <taxon>Cladocera</taxon>
        <taxon>Anomopoda</taxon>
        <taxon>Daphniidae</taxon>
        <taxon>Daphnia</taxon>
    </lineage>
</organism>
<gene>
    <name evidence="1" type="ORF">OUZ56_012312</name>
</gene>
<dbReference type="EMBL" id="JAOYFB010000002">
    <property type="protein sequence ID" value="KAK4007150.1"/>
    <property type="molecule type" value="Genomic_DNA"/>
</dbReference>
<protein>
    <submittedName>
        <fullName evidence="1">Uncharacterized protein</fullName>
    </submittedName>
</protein>
<sequence length="94" mass="11006">MGKVTAAVWCLKSSYKFSKVENLRKIKPFLTVLSQNRLYFWLQGPQIGDQLKVTAIISVLVPVDDIPPWNKVEHFLSRWWSEFLQFVDVASMYK</sequence>